<evidence type="ECO:0000256" key="12">
    <source>
        <dbReference type="ARBA" id="ARBA00023288"/>
    </source>
</evidence>
<dbReference type="Pfam" id="PF20684">
    <property type="entry name" value="Fung_rhodopsin"/>
    <property type="match status" value="1"/>
</dbReference>
<comment type="similarity">
    <text evidence="4">Belongs to the RBT5 family.</text>
</comment>
<feature type="transmembrane region" description="Helical" evidence="15">
    <location>
        <begin position="96"/>
        <end position="117"/>
    </location>
</feature>
<feature type="transmembrane region" description="Helical" evidence="15">
    <location>
        <begin position="129"/>
        <end position="149"/>
    </location>
</feature>
<keyword evidence="6" id="KW-0336">GPI-anchor</keyword>
<dbReference type="InterPro" id="IPR049326">
    <property type="entry name" value="Rhodopsin_dom_fungi"/>
</dbReference>
<gene>
    <name evidence="18" type="ORF">SUNI508_12188</name>
</gene>
<keyword evidence="5" id="KW-0964">Secreted</keyword>
<feature type="disulfide bond" evidence="14">
    <location>
        <begin position="34"/>
        <end position="65"/>
    </location>
</feature>
<proteinExistence type="inferred from homology"/>
<accession>A0ABR2UET8</accession>
<feature type="transmembrane region" description="Helical" evidence="15">
    <location>
        <begin position="226"/>
        <end position="248"/>
    </location>
</feature>
<dbReference type="PROSITE" id="PS52012">
    <property type="entry name" value="CFEM"/>
    <property type="match status" value="1"/>
</dbReference>
<evidence type="ECO:0000256" key="13">
    <source>
        <dbReference type="ARBA" id="ARBA00038359"/>
    </source>
</evidence>
<dbReference type="InterPro" id="IPR008427">
    <property type="entry name" value="Extracellular_membr_CFEM_dom"/>
</dbReference>
<comment type="caution">
    <text evidence="18">The sequence shown here is derived from an EMBL/GenBank/DDBJ whole genome shotgun (WGS) entry which is preliminary data.</text>
</comment>
<evidence type="ECO:0000256" key="9">
    <source>
        <dbReference type="ARBA" id="ARBA00022989"/>
    </source>
</evidence>
<evidence type="ECO:0000256" key="8">
    <source>
        <dbReference type="ARBA" id="ARBA00022729"/>
    </source>
</evidence>
<dbReference type="SMART" id="SM00747">
    <property type="entry name" value="CFEM"/>
    <property type="match status" value="1"/>
</dbReference>
<comment type="caution">
    <text evidence="14">Lacks conserved residue(s) required for the propagation of feature annotation.</text>
</comment>
<evidence type="ECO:0000256" key="3">
    <source>
        <dbReference type="ARBA" id="ARBA00004613"/>
    </source>
</evidence>
<evidence type="ECO:0000256" key="15">
    <source>
        <dbReference type="SAM" id="Phobius"/>
    </source>
</evidence>
<comment type="subcellular location">
    <subcellularLocation>
        <location evidence="2">Membrane</location>
        <topology evidence="2">Lipid-anchor</topology>
        <topology evidence="2">GPI-anchor</topology>
    </subcellularLocation>
    <subcellularLocation>
        <location evidence="1">Membrane</location>
        <topology evidence="1">Multi-pass membrane protein</topology>
    </subcellularLocation>
    <subcellularLocation>
        <location evidence="3">Secreted</location>
    </subcellularLocation>
</comment>
<keyword evidence="6" id="KW-0325">Glycoprotein</keyword>
<evidence type="ECO:0000256" key="4">
    <source>
        <dbReference type="ARBA" id="ARBA00010031"/>
    </source>
</evidence>
<dbReference type="Proteomes" id="UP001408356">
    <property type="component" value="Unassembled WGS sequence"/>
</dbReference>
<keyword evidence="9 15" id="KW-1133">Transmembrane helix</keyword>
<keyword evidence="12" id="KW-0449">Lipoprotein</keyword>
<keyword evidence="7 15" id="KW-0812">Transmembrane</keyword>
<feature type="transmembrane region" description="Helical" evidence="15">
    <location>
        <begin position="310"/>
        <end position="328"/>
    </location>
</feature>
<reference evidence="18 19" key="1">
    <citation type="journal article" date="2024" name="J. Plant Pathol.">
        <title>Sequence and assembly of the genome of Seiridium unicorne, isolate CBS 538.82, causal agent of cypress canker disease.</title>
        <authorList>
            <person name="Scali E."/>
            <person name="Rocca G.D."/>
            <person name="Danti R."/>
            <person name="Garbelotto M."/>
            <person name="Barberini S."/>
            <person name="Baroncelli R."/>
            <person name="Emiliani G."/>
        </authorList>
    </citation>
    <scope>NUCLEOTIDE SEQUENCE [LARGE SCALE GENOMIC DNA]</scope>
    <source>
        <strain evidence="18 19">BM-138-508</strain>
    </source>
</reference>
<evidence type="ECO:0000256" key="16">
    <source>
        <dbReference type="SAM" id="SignalP"/>
    </source>
</evidence>
<dbReference type="EMBL" id="JARVKF010000445">
    <property type="protein sequence ID" value="KAK9412993.1"/>
    <property type="molecule type" value="Genomic_DNA"/>
</dbReference>
<evidence type="ECO:0000313" key="19">
    <source>
        <dbReference type="Proteomes" id="UP001408356"/>
    </source>
</evidence>
<feature type="disulfide bond" evidence="14">
    <location>
        <begin position="53"/>
        <end position="86"/>
    </location>
</feature>
<comment type="similarity">
    <text evidence="13">Belongs to the SAT4 family.</text>
</comment>
<feature type="signal peptide" evidence="16">
    <location>
        <begin position="1"/>
        <end position="20"/>
    </location>
</feature>
<dbReference type="PANTHER" id="PTHR33048">
    <property type="entry name" value="PTH11-LIKE INTEGRAL MEMBRANE PROTEIN (AFU_ORTHOLOGUE AFUA_5G11245)"/>
    <property type="match status" value="1"/>
</dbReference>
<dbReference type="PANTHER" id="PTHR33048:SF160">
    <property type="entry name" value="SAT4 FAMILY MEMBRANE PROTEIN"/>
    <property type="match status" value="1"/>
</dbReference>
<evidence type="ECO:0000256" key="11">
    <source>
        <dbReference type="ARBA" id="ARBA00023157"/>
    </source>
</evidence>
<sequence length="490" mass="54272">MRVLTFVSLVLVAFQAGVLANTSTTTPPTCGLLCIEQEALSSTCSLTNTTCICTNVPLNDAISACVQANCTIREQIAVERYSKYTCGAPSRDRTTLVWVIGLVFGILGLVGFGLRVASRVLVGGLTWGPDDWAMTLAVACMIPLTVLSLPRRFIAPKIACRSPVDNALVSQAGLGRDIWNVDPDDITRVLYLYFYDELVYLAALPLTKISILLCYLKIFPKREMKIAIWIFIALNIGYLISFEVVSIFQCTPIQGAWRGWDGEFPTTCRNINVQGWMSAFINVILDFGTIILPLPELYNLSMSRKKKVQIMLMFSVGFFVSIVSIVRFKSLAAYASTANVTPEPSLRQPSSNATRIFIILAQIGEVSPWNNSQGTHHLWYETCDVKEYKIAMTGTPNLASKEMNVSLDHVEFLLAEKKLHAICNLRLVTLASPADAVVDIDINLYLADNVLQQVLCRGTLVDPRARLYEFATFFHPKTPSTNGLKTEEVI</sequence>
<protein>
    <recommendedName>
        <fullName evidence="17">CFEM domain-containing protein</fullName>
    </recommendedName>
</protein>
<dbReference type="Pfam" id="PF05730">
    <property type="entry name" value="CFEM"/>
    <property type="match status" value="1"/>
</dbReference>
<keyword evidence="11 14" id="KW-1015">Disulfide bond</keyword>
<organism evidence="18 19">
    <name type="scientific">Seiridium unicorne</name>
    <dbReference type="NCBI Taxonomy" id="138068"/>
    <lineage>
        <taxon>Eukaryota</taxon>
        <taxon>Fungi</taxon>
        <taxon>Dikarya</taxon>
        <taxon>Ascomycota</taxon>
        <taxon>Pezizomycotina</taxon>
        <taxon>Sordariomycetes</taxon>
        <taxon>Xylariomycetidae</taxon>
        <taxon>Amphisphaeriales</taxon>
        <taxon>Sporocadaceae</taxon>
        <taxon>Seiridium</taxon>
    </lineage>
</organism>
<evidence type="ECO:0000256" key="2">
    <source>
        <dbReference type="ARBA" id="ARBA00004589"/>
    </source>
</evidence>
<evidence type="ECO:0000256" key="5">
    <source>
        <dbReference type="ARBA" id="ARBA00022525"/>
    </source>
</evidence>
<keyword evidence="19" id="KW-1185">Reference proteome</keyword>
<evidence type="ECO:0000256" key="14">
    <source>
        <dbReference type="PROSITE-ProRule" id="PRU01356"/>
    </source>
</evidence>
<keyword evidence="10 15" id="KW-0472">Membrane</keyword>
<dbReference type="InterPro" id="IPR052337">
    <property type="entry name" value="SAT4-like"/>
</dbReference>
<feature type="chain" id="PRO_5046700464" description="CFEM domain-containing protein" evidence="16">
    <location>
        <begin position="21"/>
        <end position="490"/>
    </location>
</feature>
<evidence type="ECO:0000256" key="7">
    <source>
        <dbReference type="ARBA" id="ARBA00022692"/>
    </source>
</evidence>
<evidence type="ECO:0000256" key="10">
    <source>
        <dbReference type="ARBA" id="ARBA00023136"/>
    </source>
</evidence>
<keyword evidence="8 16" id="KW-0732">Signal</keyword>
<evidence type="ECO:0000256" key="6">
    <source>
        <dbReference type="ARBA" id="ARBA00022622"/>
    </source>
</evidence>
<feature type="domain" description="CFEM" evidence="17">
    <location>
        <begin position="2"/>
        <end position="113"/>
    </location>
</feature>
<evidence type="ECO:0000313" key="18">
    <source>
        <dbReference type="EMBL" id="KAK9412993.1"/>
    </source>
</evidence>
<feature type="disulfide bond" evidence="14">
    <location>
        <begin position="30"/>
        <end position="70"/>
    </location>
</feature>
<feature type="transmembrane region" description="Helical" evidence="15">
    <location>
        <begin position="198"/>
        <end position="219"/>
    </location>
</feature>
<name>A0ABR2UET8_9PEZI</name>
<feature type="transmembrane region" description="Helical" evidence="15">
    <location>
        <begin position="279"/>
        <end position="298"/>
    </location>
</feature>
<feature type="disulfide bond" evidence="14">
    <location>
        <begin position="44"/>
        <end position="51"/>
    </location>
</feature>
<evidence type="ECO:0000256" key="1">
    <source>
        <dbReference type="ARBA" id="ARBA00004141"/>
    </source>
</evidence>
<evidence type="ECO:0000259" key="17">
    <source>
        <dbReference type="PROSITE" id="PS52012"/>
    </source>
</evidence>